<keyword evidence="6 13" id="KW-0375">Hydrogen ion transport</keyword>
<feature type="coiled-coil region" evidence="15">
    <location>
        <begin position="62"/>
        <end position="90"/>
    </location>
</feature>
<comment type="function">
    <text evidence="13">Component of the F(0) channel, it forms part of the peripheral stalk, linking F(1) to F(0).</text>
</comment>
<feature type="transmembrane region" description="Helical" evidence="13">
    <location>
        <begin position="26"/>
        <end position="45"/>
    </location>
</feature>
<comment type="similarity">
    <text evidence="1 13 14">Belongs to the ATPase B chain family.</text>
</comment>
<dbReference type="GO" id="GO:0005886">
    <property type="term" value="C:plasma membrane"/>
    <property type="evidence" value="ECO:0007669"/>
    <property type="project" value="UniProtKB-SubCell"/>
</dbReference>
<evidence type="ECO:0000256" key="14">
    <source>
        <dbReference type="RuleBase" id="RU003848"/>
    </source>
</evidence>
<dbReference type="GO" id="GO:0046961">
    <property type="term" value="F:proton-transporting ATPase activity, rotational mechanism"/>
    <property type="evidence" value="ECO:0007669"/>
    <property type="project" value="TreeGrafter"/>
</dbReference>
<keyword evidence="3 13" id="KW-1003">Cell membrane</keyword>
<evidence type="ECO:0000256" key="12">
    <source>
        <dbReference type="ARBA" id="ARBA00037847"/>
    </source>
</evidence>
<evidence type="ECO:0000313" key="16">
    <source>
        <dbReference type="EMBL" id="RWZ78654.1"/>
    </source>
</evidence>
<dbReference type="EMBL" id="SCKX01000001">
    <property type="protein sequence ID" value="RWZ78654.1"/>
    <property type="molecule type" value="Genomic_DNA"/>
</dbReference>
<comment type="subunit">
    <text evidence="13">F-type ATPases have 2 components, F(1) - the catalytic core - and F(0) - the membrane proton channel. F(1) has five subunits: alpha(3), beta(3), gamma(1), delta(1), epsilon(1). F(0) has three main subunits: a(1), b(2) and c(10-14). The alpha and beta chains form an alternating ring which encloses part of the gamma chain. F(1) is attached to F(0) by a central stalk formed by the gamma and epsilon chains, while a peripheral stalk is formed by the delta and b chains.</text>
</comment>
<dbReference type="GO" id="GO:0046933">
    <property type="term" value="F:proton-transporting ATP synthase activity, rotational mechanism"/>
    <property type="evidence" value="ECO:0007669"/>
    <property type="project" value="UniProtKB-UniRule"/>
</dbReference>
<evidence type="ECO:0000256" key="15">
    <source>
        <dbReference type="SAM" id="Coils"/>
    </source>
</evidence>
<evidence type="ECO:0000256" key="11">
    <source>
        <dbReference type="ARBA" id="ARBA00025198"/>
    </source>
</evidence>
<keyword evidence="7 13" id="KW-1133">Transmembrane helix</keyword>
<dbReference type="HAMAP" id="MF_01398">
    <property type="entry name" value="ATP_synth_b_bprime"/>
    <property type="match status" value="1"/>
</dbReference>
<evidence type="ECO:0000256" key="13">
    <source>
        <dbReference type="HAMAP-Rule" id="MF_01398"/>
    </source>
</evidence>
<dbReference type="NCBIfam" id="TIGR01144">
    <property type="entry name" value="ATP_synt_b"/>
    <property type="match status" value="1"/>
</dbReference>
<evidence type="ECO:0000256" key="8">
    <source>
        <dbReference type="ARBA" id="ARBA00023065"/>
    </source>
</evidence>
<comment type="subcellular location">
    <subcellularLocation>
        <location evidence="13">Cell membrane</location>
        <topology evidence="13">Single-pass membrane protein</topology>
    </subcellularLocation>
    <subcellularLocation>
        <location evidence="12">Endomembrane system</location>
        <topology evidence="12">Single-pass membrane protein</topology>
    </subcellularLocation>
</comment>
<name>A0A4Q0AHQ6_9BACT</name>
<evidence type="ECO:0000256" key="1">
    <source>
        <dbReference type="ARBA" id="ARBA00005513"/>
    </source>
</evidence>
<keyword evidence="10 13" id="KW-0066">ATP synthesis</keyword>
<dbReference type="SUPFAM" id="SSF81573">
    <property type="entry name" value="F1F0 ATP synthase subunit B, membrane domain"/>
    <property type="match status" value="1"/>
</dbReference>
<dbReference type="AlphaFoldDB" id="A0A4Q0AHQ6"/>
<dbReference type="GO" id="GO:0045259">
    <property type="term" value="C:proton-transporting ATP synthase complex"/>
    <property type="evidence" value="ECO:0007669"/>
    <property type="project" value="UniProtKB-KW"/>
</dbReference>
<dbReference type="InterPro" id="IPR028987">
    <property type="entry name" value="ATP_synth_B-like_membr_sf"/>
</dbReference>
<dbReference type="InterPro" id="IPR005864">
    <property type="entry name" value="ATP_synth_F0_bsu_bac"/>
</dbReference>
<dbReference type="InterPro" id="IPR050059">
    <property type="entry name" value="ATP_synthase_B_chain"/>
</dbReference>
<dbReference type="GO" id="GO:0012505">
    <property type="term" value="C:endomembrane system"/>
    <property type="evidence" value="ECO:0007669"/>
    <property type="project" value="UniProtKB-SubCell"/>
</dbReference>
<keyword evidence="15" id="KW-0175">Coiled coil</keyword>
<evidence type="ECO:0000256" key="5">
    <source>
        <dbReference type="ARBA" id="ARBA00022692"/>
    </source>
</evidence>
<comment type="function">
    <text evidence="11 13">F(1)F(0) ATP synthase produces ATP from ADP in the presence of a proton or sodium gradient. F-type ATPases consist of two structural domains, F(1) containing the extramembraneous catalytic core and F(0) containing the membrane proton channel, linked together by a central stalk and a peripheral stalk. During catalysis, ATP synthesis in the catalytic domain of F(1) is coupled via a rotary mechanism of the central stalk subunits to proton translocation.</text>
</comment>
<organism evidence="16 17">
    <name type="scientific">Candidatus Microsaccharimonas sossegonensis</name>
    <dbReference type="NCBI Taxonomy" id="2506948"/>
    <lineage>
        <taxon>Bacteria</taxon>
        <taxon>Candidatus Saccharimonadota</taxon>
        <taxon>Candidatus Saccharimonadia</taxon>
        <taxon>Candidatus Saccharimonadales</taxon>
        <taxon>Candidatus Saccharimonadaceae</taxon>
        <taxon>Candidatus Microsaccharimonas</taxon>
    </lineage>
</organism>
<keyword evidence="17" id="KW-1185">Reference proteome</keyword>
<keyword evidence="4 13" id="KW-0138">CF(0)</keyword>
<comment type="caution">
    <text evidence="16">The sequence shown here is derived from an EMBL/GenBank/DDBJ whole genome shotgun (WGS) entry which is preliminary data.</text>
</comment>
<evidence type="ECO:0000256" key="7">
    <source>
        <dbReference type="ARBA" id="ARBA00022989"/>
    </source>
</evidence>
<evidence type="ECO:0000313" key="17">
    <source>
        <dbReference type="Proteomes" id="UP000289257"/>
    </source>
</evidence>
<dbReference type="CDD" id="cd06503">
    <property type="entry name" value="ATP-synt_Fo_b"/>
    <property type="match status" value="1"/>
</dbReference>
<evidence type="ECO:0000256" key="4">
    <source>
        <dbReference type="ARBA" id="ARBA00022547"/>
    </source>
</evidence>
<proteinExistence type="inferred from homology"/>
<evidence type="ECO:0000256" key="3">
    <source>
        <dbReference type="ARBA" id="ARBA00022475"/>
    </source>
</evidence>
<evidence type="ECO:0000256" key="2">
    <source>
        <dbReference type="ARBA" id="ARBA00022448"/>
    </source>
</evidence>
<dbReference type="PANTHER" id="PTHR33445">
    <property type="entry name" value="ATP SYNTHASE SUBUNIT B', CHLOROPLASTIC"/>
    <property type="match status" value="1"/>
</dbReference>
<dbReference type="InterPro" id="IPR002146">
    <property type="entry name" value="ATP_synth_b/b'su_bac/chlpt"/>
</dbReference>
<dbReference type="Gene3D" id="1.20.5.620">
    <property type="entry name" value="F1F0 ATP synthase subunit B, membrane domain"/>
    <property type="match status" value="1"/>
</dbReference>
<dbReference type="Pfam" id="PF00430">
    <property type="entry name" value="ATP-synt_B"/>
    <property type="match status" value="1"/>
</dbReference>
<keyword evidence="9 13" id="KW-0472">Membrane</keyword>
<evidence type="ECO:0000256" key="6">
    <source>
        <dbReference type="ARBA" id="ARBA00022781"/>
    </source>
</evidence>
<evidence type="ECO:0000256" key="9">
    <source>
        <dbReference type="ARBA" id="ARBA00023136"/>
    </source>
</evidence>
<sequence length="179" mass="19657">MRVQNVTQFAADNNIFSSLGIDWKALVLQIIAFLILVFILGKWVYPWLMKSVDERQAGIEAAAKATAEAEKAAEANKEAVAALLAEARKEANEIIGTAKLESANMISSSEQKAQKAAERIAKDAHEQLEKDVENARKMLYNDTLELVGLATEKIIEKKLDKKTDSELITAVVKTTGVVK</sequence>
<gene>
    <name evidence="13 16" type="primary">atpF</name>
    <name evidence="16" type="ORF">EOT05_02810</name>
</gene>
<keyword evidence="2 13" id="KW-0813">Transport</keyword>
<dbReference type="PANTHER" id="PTHR33445:SF1">
    <property type="entry name" value="ATP SYNTHASE SUBUNIT B"/>
    <property type="match status" value="1"/>
</dbReference>
<dbReference type="Proteomes" id="UP000289257">
    <property type="component" value="Unassembled WGS sequence"/>
</dbReference>
<keyword evidence="5 13" id="KW-0812">Transmembrane</keyword>
<keyword evidence="8 13" id="KW-0406">Ion transport</keyword>
<reference evidence="16" key="1">
    <citation type="submission" date="2019-01" db="EMBL/GenBank/DDBJ databases">
        <title>Genomic signatures and co-occurrence patterns of the ultra-small Saccharimodia (Patescibacteria phylum) suggest a symbiotic lifestyle.</title>
        <authorList>
            <person name="Lemos L."/>
            <person name="Medeiros J."/>
            <person name="Andreote F."/>
            <person name="Fernandes G."/>
            <person name="Varani A."/>
            <person name="Oliveira G."/>
            <person name="Pylro V."/>
        </authorList>
    </citation>
    <scope>NUCLEOTIDE SEQUENCE [LARGE SCALE GENOMIC DNA]</scope>
    <source>
        <strain evidence="16">AMD02</strain>
    </source>
</reference>
<evidence type="ECO:0000256" key="10">
    <source>
        <dbReference type="ARBA" id="ARBA00023310"/>
    </source>
</evidence>
<accession>A0A4Q0AHQ6</accession>
<protein>
    <recommendedName>
        <fullName evidence="13">ATP synthase subunit b</fullName>
    </recommendedName>
    <alternativeName>
        <fullName evidence="13">ATP synthase F(0) sector subunit b</fullName>
    </alternativeName>
    <alternativeName>
        <fullName evidence="13">ATPase subunit I</fullName>
    </alternativeName>
    <alternativeName>
        <fullName evidence="13">F-type ATPase subunit b</fullName>
        <shortName evidence="13">F-ATPase subunit b</shortName>
    </alternativeName>
</protein>